<evidence type="ECO:0000313" key="3">
    <source>
        <dbReference type="Proteomes" id="UP001476798"/>
    </source>
</evidence>
<comment type="caution">
    <text evidence="2">The sequence shown here is derived from an EMBL/GenBank/DDBJ whole genome shotgun (WGS) entry which is preliminary data.</text>
</comment>
<evidence type="ECO:0000313" key="2">
    <source>
        <dbReference type="EMBL" id="MEQ2169318.1"/>
    </source>
</evidence>
<feature type="domain" description="Rab3-GAP regulatory subunit N-terminal" evidence="1">
    <location>
        <begin position="70"/>
        <end position="103"/>
    </location>
</feature>
<feature type="domain" description="Rab3-GAP regulatory subunit N-terminal" evidence="1">
    <location>
        <begin position="2"/>
        <end position="59"/>
    </location>
</feature>
<name>A0ABV0NFG0_9TELE</name>
<dbReference type="PANTHER" id="PTHR12472">
    <property type="entry name" value="RAB3-GAP REGULATORY DOMAIN"/>
    <property type="match status" value="1"/>
</dbReference>
<evidence type="ECO:0000259" key="1">
    <source>
        <dbReference type="Pfam" id="PF14655"/>
    </source>
</evidence>
<accession>A0ABV0NFG0</accession>
<dbReference type="InterPro" id="IPR026059">
    <property type="entry name" value="Rab3GAP2"/>
</dbReference>
<keyword evidence="3" id="KW-1185">Reference proteome</keyword>
<sequence>MDTTVDHSSVGVMTLCVFDQMKNASILGGFHASVKGSPPAMNQFVTVGSGPYTGFYYAKPSPLCLILTPSTSRFGLPDSRRHGESICLSPCNTLAGVTDDFGRQDSLEGIEEELSRMGPTLQRYAQLSSKPSVSFAQDSPDTPLSAQAFLTQLECAEDGEVKVNRSSDAEWNQLGESLKPLLISRHRIMKGQ</sequence>
<reference evidence="2 3" key="1">
    <citation type="submission" date="2021-06" db="EMBL/GenBank/DDBJ databases">
        <authorList>
            <person name="Palmer J.M."/>
        </authorList>
    </citation>
    <scope>NUCLEOTIDE SEQUENCE [LARGE SCALE GENOMIC DNA]</scope>
    <source>
        <strain evidence="2 3">GA_2019</strain>
        <tissue evidence="2">Muscle</tissue>
    </source>
</reference>
<dbReference type="Pfam" id="PF14655">
    <property type="entry name" value="RAB3GAP2_N"/>
    <property type="match status" value="2"/>
</dbReference>
<gene>
    <name evidence="2" type="ORF">GOODEAATRI_023982</name>
</gene>
<proteinExistence type="predicted"/>
<protein>
    <recommendedName>
        <fullName evidence="1">Rab3-GAP regulatory subunit N-terminal domain-containing protein</fullName>
    </recommendedName>
</protein>
<dbReference type="Proteomes" id="UP001476798">
    <property type="component" value="Unassembled WGS sequence"/>
</dbReference>
<dbReference type="PANTHER" id="PTHR12472:SF0">
    <property type="entry name" value="RAB3 GTPASE-ACTIVATING PROTEIN NON-CATALYTIC SUBUNIT"/>
    <property type="match status" value="1"/>
</dbReference>
<dbReference type="InterPro" id="IPR032839">
    <property type="entry name" value="RAB3GAP_N"/>
</dbReference>
<organism evidence="2 3">
    <name type="scientific">Goodea atripinnis</name>
    <dbReference type="NCBI Taxonomy" id="208336"/>
    <lineage>
        <taxon>Eukaryota</taxon>
        <taxon>Metazoa</taxon>
        <taxon>Chordata</taxon>
        <taxon>Craniata</taxon>
        <taxon>Vertebrata</taxon>
        <taxon>Euteleostomi</taxon>
        <taxon>Actinopterygii</taxon>
        <taxon>Neopterygii</taxon>
        <taxon>Teleostei</taxon>
        <taxon>Neoteleostei</taxon>
        <taxon>Acanthomorphata</taxon>
        <taxon>Ovalentaria</taxon>
        <taxon>Atherinomorphae</taxon>
        <taxon>Cyprinodontiformes</taxon>
        <taxon>Goodeidae</taxon>
        <taxon>Goodea</taxon>
    </lineage>
</organism>
<dbReference type="EMBL" id="JAHRIO010032605">
    <property type="protein sequence ID" value="MEQ2169318.1"/>
    <property type="molecule type" value="Genomic_DNA"/>
</dbReference>